<reference evidence="2" key="1">
    <citation type="journal article" date="2015" name="Nature">
        <title>Complex archaea that bridge the gap between prokaryotes and eukaryotes.</title>
        <authorList>
            <person name="Spang A."/>
            <person name="Saw J.H."/>
            <person name="Jorgensen S.L."/>
            <person name="Zaremba-Niedzwiedzka K."/>
            <person name="Martijn J."/>
            <person name="Lind A.E."/>
            <person name="van Eijk R."/>
            <person name="Schleper C."/>
            <person name="Guy L."/>
            <person name="Ettema T.J."/>
        </authorList>
    </citation>
    <scope>NUCLEOTIDE SEQUENCE</scope>
</reference>
<sequence length="61" mass="6794">QMAADTKEQLNAFITNDFAHTQEDIKEIKKDVAANKTRHAVITAIGTLLIIVVTILSRILF</sequence>
<evidence type="ECO:0000256" key="1">
    <source>
        <dbReference type="SAM" id="Phobius"/>
    </source>
</evidence>
<feature type="non-terminal residue" evidence="2">
    <location>
        <position position="1"/>
    </location>
</feature>
<protein>
    <submittedName>
        <fullName evidence="2">Uncharacterized protein</fullName>
    </submittedName>
</protein>
<name>A0A0F9EL91_9ZZZZ</name>
<feature type="transmembrane region" description="Helical" evidence="1">
    <location>
        <begin position="39"/>
        <end position="60"/>
    </location>
</feature>
<evidence type="ECO:0000313" key="2">
    <source>
        <dbReference type="EMBL" id="KKL74863.1"/>
    </source>
</evidence>
<comment type="caution">
    <text evidence="2">The sequence shown here is derived from an EMBL/GenBank/DDBJ whole genome shotgun (WGS) entry which is preliminary data.</text>
</comment>
<keyword evidence="1" id="KW-0812">Transmembrane</keyword>
<keyword evidence="1" id="KW-0472">Membrane</keyword>
<keyword evidence="1" id="KW-1133">Transmembrane helix</keyword>
<dbReference type="EMBL" id="LAZR01024520">
    <property type="protein sequence ID" value="KKL74863.1"/>
    <property type="molecule type" value="Genomic_DNA"/>
</dbReference>
<organism evidence="2">
    <name type="scientific">marine sediment metagenome</name>
    <dbReference type="NCBI Taxonomy" id="412755"/>
    <lineage>
        <taxon>unclassified sequences</taxon>
        <taxon>metagenomes</taxon>
        <taxon>ecological metagenomes</taxon>
    </lineage>
</organism>
<gene>
    <name evidence="2" type="ORF">LCGC14_2060570</name>
</gene>
<proteinExistence type="predicted"/>
<dbReference type="AlphaFoldDB" id="A0A0F9EL91"/>
<accession>A0A0F9EL91</accession>